<feature type="compositionally biased region" description="Pro residues" evidence="1">
    <location>
        <begin position="389"/>
        <end position="400"/>
    </location>
</feature>
<dbReference type="Gene3D" id="2.170.16.10">
    <property type="entry name" value="Hedgehog/Intein (Hint) domain"/>
    <property type="match status" value="1"/>
</dbReference>
<dbReference type="SUPFAM" id="SSF69318">
    <property type="entry name" value="Integrin alpha N-terminal domain"/>
    <property type="match status" value="1"/>
</dbReference>
<organism evidence="3 4">
    <name type="scientific">Porphyra umbilicalis</name>
    <name type="common">Purple laver</name>
    <name type="synonym">Red alga</name>
    <dbReference type="NCBI Taxonomy" id="2786"/>
    <lineage>
        <taxon>Eukaryota</taxon>
        <taxon>Rhodophyta</taxon>
        <taxon>Bangiophyceae</taxon>
        <taxon>Bangiales</taxon>
        <taxon>Bangiaceae</taxon>
        <taxon>Porphyra</taxon>
    </lineage>
</organism>
<feature type="domain" description="Hint" evidence="2">
    <location>
        <begin position="478"/>
        <end position="571"/>
    </location>
</feature>
<dbReference type="SUPFAM" id="SSF51294">
    <property type="entry name" value="Hedgehog/intein (Hint) domain"/>
    <property type="match status" value="1"/>
</dbReference>
<dbReference type="GO" id="GO:0016540">
    <property type="term" value="P:protein autoprocessing"/>
    <property type="evidence" value="ECO:0007669"/>
    <property type="project" value="InterPro"/>
</dbReference>
<dbReference type="Pfam" id="PF01079">
    <property type="entry name" value="Hint"/>
    <property type="match status" value="1"/>
</dbReference>
<feature type="compositionally biased region" description="Acidic residues" evidence="1">
    <location>
        <begin position="426"/>
        <end position="449"/>
    </location>
</feature>
<feature type="region of interest" description="Disordered" evidence="1">
    <location>
        <begin position="382"/>
        <end position="479"/>
    </location>
</feature>
<proteinExistence type="predicted"/>
<evidence type="ECO:0000313" key="3">
    <source>
        <dbReference type="EMBL" id="OSX73337.1"/>
    </source>
</evidence>
<dbReference type="InterPro" id="IPR028994">
    <property type="entry name" value="Integrin_alpha_N"/>
</dbReference>
<dbReference type="InterPro" id="IPR052140">
    <property type="entry name" value="Dev_Signal_Hedgehog-like"/>
</dbReference>
<sequence>MAVINGHLTVTAGTDPSDDPAPALLTLRLKADDTVASSSRLDLRPVLCPAADDDGDGGSPSCASTRMTDFYVRAVGDVDGDGVEDALVYMFRTLHVVFLTANGTGIKGWKSTFLPELFGLFHGRFSATNVAVLPDIDRDGVFEVAVQGVATPTTGEVDTSAGPPQVVPTRVWVLYLDDTGAVASRSAAPFGFNAGGFTGTPSSPFDADDFNVGASDVATFGSLLVALPRLRDGRTLMAVASNPRSTVWVVSVGGDGRARSTDAIPVAAPTLPSAERVRGVFPLGALAADDAFQRLLVTTDEGLDSQRWLLSLNVLAAPDAAAVPPAVTPTPSPTPTPEAVFEPPVTIIEVPVTVPVSPVTVPVSPVTVPVSPVTVPVSPVTVPVSPVTVPVPPVTVPVPPVDTAEPPVETSEPPVDASEPPAEGVTDGDGEGEGEGDGDGDGEGDDDNDGTVGATDERQPGDPAPIDESPPPLDEDDSVCFPADATVELADGRTVPMADVALGDHVRVSATAYSPVFLFTHRVRGGRRPFVRLTTAAGASLTATAGHYVYANGRLTAAGAVRVGDRLETVGDAATCTVVTATARVAGTGLYNPQTLHGDIVVNGIRASTYTMAIEPAVASTLLAPLRALFRLAGLTTTALDGGADRLAALLPSGAAAY</sequence>
<protein>
    <recommendedName>
        <fullName evidence="2">Hint domain-containing protein</fullName>
    </recommendedName>
</protein>
<evidence type="ECO:0000313" key="4">
    <source>
        <dbReference type="Proteomes" id="UP000218209"/>
    </source>
</evidence>
<name>A0A1X6NXN0_PORUM</name>
<evidence type="ECO:0000259" key="2">
    <source>
        <dbReference type="SMART" id="SM00306"/>
    </source>
</evidence>
<dbReference type="PANTHER" id="PTHR46706:SF12">
    <property type="entry name" value="PROTEIN QUA-1-RELATED"/>
    <property type="match status" value="1"/>
</dbReference>
<dbReference type="AlphaFoldDB" id="A0A1X6NXN0"/>
<dbReference type="InterPro" id="IPR003587">
    <property type="entry name" value="Hint_dom_N"/>
</dbReference>
<accession>A0A1X6NXN0</accession>
<evidence type="ECO:0000256" key="1">
    <source>
        <dbReference type="SAM" id="MobiDB-lite"/>
    </source>
</evidence>
<dbReference type="SMART" id="SM00306">
    <property type="entry name" value="HintN"/>
    <property type="match status" value="1"/>
</dbReference>
<dbReference type="PANTHER" id="PTHR46706">
    <property type="entry name" value="PROTEIN QUA-1-RELATED"/>
    <property type="match status" value="1"/>
</dbReference>
<dbReference type="InterPro" id="IPR001767">
    <property type="entry name" value="Hedgehog_Hint"/>
</dbReference>
<keyword evidence="4" id="KW-1185">Reference proteome</keyword>
<reference evidence="3 4" key="1">
    <citation type="submission" date="2017-03" db="EMBL/GenBank/DDBJ databases">
        <title>WGS assembly of Porphyra umbilicalis.</title>
        <authorList>
            <person name="Brawley S.H."/>
            <person name="Blouin N.A."/>
            <person name="Ficko-Blean E."/>
            <person name="Wheeler G.L."/>
            <person name="Lohr M."/>
            <person name="Goodson H.V."/>
            <person name="Jenkins J.W."/>
            <person name="Blaby-Haas C.E."/>
            <person name="Helliwell K.E."/>
            <person name="Chan C."/>
            <person name="Marriage T."/>
            <person name="Bhattacharya D."/>
            <person name="Klein A.S."/>
            <person name="Badis Y."/>
            <person name="Brodie J."/>
            <person name="Cao Y."/>
            <person name="Collen J."/>
            <person name="Dittami S.M."/>
            <person name="Gachon C.M."/>
            <person name="Green B.R."/>
            <person name="Karpowicz S."/>
            <person name="Kim J.W."/>
            <person name="Kudahl U."/>
            <person name="Lin S."/>
            <person name="Michel G."/>
            <person name="Mittag M."/>
            <person name="Olson B.J."/>
            <person name="Pangilinan J."/>
            <person name="Peng Y."/>
            <person name="Qiu H."/>
            <person name="Shu S."/>
            <person name="Singer J.T."/>
            <person name="Smith A.G."/>
            <person name="Sprecher B.N."/>
            <person name="Wagner V."/>
            <person name="Wang W."/>
            <person name="Wang Z.-Y."/>
            <person name="Yan J."/>
            <person name="Yarish C."/>
            <person name="Zoeuner-Riek S."/>
            <person name="Zhuang Y."/>
            <person name="Zou Y."/>
            <person name="Lindquist E.A."/>
            <person name="Grimwood J."/>
            <person name="Barry K."/>
            <person name="Rokhsar D.S."/>
            <person name="Schmutz J."/>
            <person name="Stiller J.W."/>
            <person name="Grossman A.R."/>
            <person name="Prochnik S.E."/>
        </authorList>
    </citation>
    <scope>NUCLEOTIDE SEQUENCE [LARGE SCALE GENOMIC DNA]</scope>
    <source>
        <strain evidence="3">4086291</strain>
    </source>
</reference>
<dbReference type="Proteomes" id="UP000218209">
    <property type="component" value="Unassembled WGS sequence"/>
</dbReference>
<dbReference type="InterPro" id="IPR036844">
    <property type="entry name" value="Hint_dom_sf"/>
</dbReference>
<gene>
    <name evidence="3" type="ORF">BU14_0356s0003</name>
</gene>
<dbReference type="CDD" id="cd00081">
    <property type="entry name" value="Hint"/>
    <property type="match status" value="1"/>
</dbReference>
<dbReference type="EMBL" id="KV919002">
    <property type="protein sequence ID" value="OSX73337.1"/>
    <property type="molecule type" value="Genomic_DNA"/>
</dbReference>